<keyword evidence="2" id="KW-1185">Reference proteome</keyword>
<gene>
    <name evidence="1" type="ORF">D9757_014823</name>
</gene>
<evidence type="ECO:0000313" key="2">
    <source>
        <dbReference type="Proteomes" id="UP000518752"/>
    </source>
</evidence>
<dbReference type="EMBL" id="JAACJN010000485">
    <property type="protein sequence ID" value="KAF5342863.1"/>
    <property type="molecule type" value="Genomic_DNA"/>
</dbReference>
<dbReference type="OrthoDB" id="410267at2759"/>
<name>A0A8H5CL80_9AGAR</name>
<accession>A0A8H5CL80</accession>
<reference evidence="1 2" key="1">
    <citation type="journal article" date="2020" name="ISME J.">
        <title>Uncovering the hidden diversity of litter-decomposition mechanisms in mushroom-forming fungi.</title>
        <authorList>
            <person name="Floudas D."/>
            <person name="Bentzer J."/>
            <person name="Ahren D."/>
            <person name="Johansson T."/>
            <person name="Persson P."/>
            <person name="Tunlid A."/>
        </authorList>
    </citation>
    <scope>NUCLEOTIDE SEQUENCE [LARGE SCALE GENOMIC DNA]</scope>
    <source>
        <strain evidence="1 2">CBS 406.79</strain>
    </source>
</reference>
<proteinExistence type="predicted"/>
<evidence type="ECO:0000313" key="1">
    <source>
        <dbReference type="EMBL" id="KAF5342863.1"/>
    </source>
</evidence>
<protein>
    <submittedName>
        <fullName evidence="1">Uncharacterized protein</fullName>
    </submittedName>
</protein>
<sequence length="237" mass="26441">MSMSLIDSFAFRGISTVSGLWLKRYTRTRTLMDEIDAAQWQAAQVSTVSFMNFAGRIVIGLLSDFVKLRSPSSPVTQYLRDRTQSTLRLDMEWRCICNASTYRLIILLLLHPWTNCFEGSEGSEDVFGRVEWLDSVRLSSGYRTYAVGLKGISKHNRHNGRFCFDFRGGVAGASLRASWVTIILAAMFATRPQSVPFHAPRTSASLSTKQRVSSLSTFPALHPHGHMVPALPSPVPP</sequence>
<dbReference type="Proteomes" id="UP000518752">
    <property type="component" value="Unassembled WGS sequence"/>
</dbReference>
<organism evidence="1 2">
    <name type="scientific">Collybiopsis confluens</name>
    <dbReference type="NCBI Taxonomy" id="2823264"/>
    <lineage>
        <taxon>Eukaryota</taxon>
        <taxon>Fungi</taxon>
        <taxon>Dikarya</taxon>
        <taxon>Basidiomycota</taxon>
        <taxon>Agaricomycotina</taxon>
        <taxon>Agaricomycetes</taxon>
        <taxon>Agaricomycetidae</taxon>
        <taxon>Agaricales</taxon>
        <taxon>Marasmiineae</taxon>
        <taxon>Omphalotaceae</taxon>
        <taxon>Collybiopsis</taxon>
    </lineage>
</organism>
<comment type="caution">
    <text evidence="1">The sequence shown here is derived from an EMBL/GenBank/DDBJ whole genome shotgun (WGS) entry which is preliminary data.</text>
</comment>
<dbReference type="AlphaFoldDB" id="A0A8H5CL80"/>